<comment type="catalytic activity">
    <reaction evidence="6">
        <text>dTTP + H2O = dTMP + diphosphate + H(+)</text>
        <dbReference type="Rhea" id="RHEA:28534"/>
        <dbReference type="ChEBI" id="CHEBI:15377"/>
        <dbReference type="ChEBI" id="CHEBI:15378"/>
        <dbReference type="ChEBI" id="CHEBI:33019"/>
        <dbReference type="ChEBI" id="CHEBI:37568"/>
        <dbReference type="ChEBI" id="CHEBI:63528"/>
        <dbReference type="EC" id="3.6.1.9"/>
    </reaction>
</comment>
<comment type="caution">
    <text evidence="7">The sequence shown here is derived from an EMBL/GenBank/DDBJ whole genome shotgun (WGS) entry which is preliminary data.</text>
</comment>
<feature type="site" description="Important for substrate specificity" evidence="6">
    <location>
        <position position="152"/>
    </location>
</feature>
<evidence type="ECO:0000313" key="9">
    <source>
        <dbReference type="Proteomes" id="UP000234951"/>
    </source>
</evidence>
<dbReference type="InterPro" id="IPR029001">
    <property type="entry name" value="ITPase-like_fam"/>
</dbReference>
<protein>
    <recommendedName>
        <fullName evidence="6">dTTP/UTP pyrophosphatase</fullName>
        <shortName evidence="6">dTTPase/UTPase</shortName>
        <ecNumber evidence="6">3.6.1.9</ecNumber>
    </recommendedName>
    <alternativeName>
        <fullName evidence="6">Nucleoside triphosphate pyrophosphatase</fullName>
    </alternativeName>
    <alternativeName>
        <fullName evidence="6">Nucleotide pyrophosphatase</fullName>
        <shortName evidence="6">Nucleotide PPase</shortName>
    </alternativeName>
</protein>
<evidence type="ECO:0000256" key="6">
    <source>
        <dbReference type="HAMAP-Rule" id="MF_00528"/>
    </source>
</evidence>
<dbReference type="HAMAP" id="MF_00528">
    <property type="entry name" value="Maf"/>
    <property type="match status" value="1"/>
</dbReference>
<accession>A0A2N5GFK8</accession>
<comment type="caution">
    <text evidence="6">Lacks conserved residue(s) required for the propagation of feature annotation.</text>
</comment>
<dbReference type="EMBL" id="PGVA01000092">
    <property type="protein sequence ID" value="PLR79554.1"/>
    <property type="molecule type" value="Genomic_DNA"/>
</dbReference>
<dbReference type="RefSeq" id="WP_101579606.1">
    <property type="nucleotide sequence ID" value="NZ_PGVA01000092.1"/>
</dbReference>
<comment type="similarity">
    <text evidence="6">Belongs to the Maf family. YhdE subfamily.</text>
</comment>
<dbReference type="GO" id="GO:0047429">
    <property type="term" value="F:nucleoside triphosphate diphosphatase activity"/>
    <property type="evidence" value="ECO:0007669"/>
    <property type="project" value="UniProtKB-EC"/>
</dbReference>
<evidence type="ECO:0000256" key="5">
    <source>
        <dbReference type="ARBA" id="ARBA00023080"/>
    </source>
</evidence>
<evidence type="ECO:0000256" key="1">
    <source>
        <dbReference type="ARBA" id="ARBA00001968"/>
    </source>
</evidence>
<name>A0A2N5GFK8_9BACI</name>
<reference evidence="8 10" key="2">
    <citation type="submission" date="2017-12" db="EMBL/GenBank/DDBJ databases">
        <title>Comparative Functional Genomics of Dry Heat Resistant strains isolated from the Viking Spacecraft.</title>
        <authorList>
            <person name="Seuylemezian A."/>
            <person name="Cooper K."/>
            <person name="Vaishampayan P."/>
        </authorList>
    </citation>
    <scope>NUCLEOTIDE SEQUENCE [LARGE SCALE GENOMIC DNA]</scope>
    <source>
        <strain evidence="8 10">ATCC 29669</strain>
    </source>
</reference>
<keyword evidence="4 6" id="KW-0378">Hydrolase</keyword>
<dbReference type="AlphaFoldDB" id="A0A2N5GFK8"/>
<evidence type="ECO:0000256" key="2">
    <source>
        <dbReference type="ARBA" id="ARBA00004496"/>
    </source>
</evidence>
<reference evidence="7 9" key="1">
    <citation type="submission" date="2017-11" db="EMBL/GenBank/DDBJ databases">
        <title>Comparitive Functional Genomics of Dry Heat Resistant strains isolated from the Viking Spacecraft.</title>
        <authorList>
            <person name="Seuylemezian A."/>
            <person name="Cooper K."/>
            <person name="Vaishampayan P."/>
        </authorList>
    </citation>
    <scope>NUCLEOTIDE SEQUENCE [LARGE SCALE GENOMIC DNA]</scope>
    <source>
        <strain evidence="7 9">M4.6</strain>
    </source>
</reference>
<dbReference type="EMBL" id="PGVD01000079">
    <property type="protein sequence ID" value="PLR89803.1"/>
    <property type="molecule type" value="Genomic_DNA"/>
</dbReference>
<dbReference type="OrthoDB" id="9807767at2"/>
<dbReference type="EC" id="3.6.1.9" evidence="6"/>
<dbReference type="Gene3D" id="3.90.950.10">
    <property type="match status" value="1"/>
</dbReference>
<dbReference type="Proteomes" id="UP000235114">
    <property type="component" value="Unassembled WGS sequence"/>
</dbReference>
<dbReference type="PANTHER" id="PTHR43213:SF5">
    <property type="entry name" value="BIFUNCTIONAL DTTP_UTP PYROPHOSPHATASE_METHYLTRANSFERASE PROTEIN-RELATED"/>
    <property type="match status" value="1"/>
</dbReference>
<dbReference type="NCBIfam" id="TIGR00172">
    <property type="entry name" value="maf"/>
    <property type="match status" value="1"/>
</dbReference>
<dbReference type="FunFam" id="3.90.950.10:FF:000005">
    <property type="entry name" value="7-methyl-GTP pyrophosphatase"/>
    <property type="match status" value="1"/>
</dbReference>
<dbReference type="InterPro" id="IPR003697">
    <property type="entry name" value="Maf-like"/>
</dbReference>
<evidence type="ECO:0000313" key="8">
    <source>
        <dbReference type="EMBL" id="PLR89803.1"/>
    </source>
</evidence>
<comment type="cofactor">
    <cofactor evidence="1 6">
        <name>a divalent metal cation</name>
        <dbReference type="ChEBI" id="CHEBI:60240"/>
    </cofactor>
</comment>
<dbReference type="GO" id="GO:0005737">
    <property type="term" value="C:cytoplasm"/>
    <property type="evidence" value="ECO:0007669"/>
    <property type="project" value="UniProtKB-SubCell"/>
</dbReference>
<evidence type="ECO:0000313" key="7">
    <source>
        <dbReference type="EMBL" id="PLR79554.1"/>
    </source>
</evidence>
<comment type="subcellular location">
    <subcellularLocation>
        <location evidence="2 6">Cytoplasm</location>
    </subcellularLocation>
</comment>
<comment type="function">
    <text evidence="6">Nucleoside triphosphate pyrophosphatase that hydrolyzes dTTP and UTP. May have a dual role in cell division arrest and in preventing the incorporation of modified nucleotides into cellular nucleic acids.</text>
</comment>
<dbReference type="CDD" id="cd00555">
    <property type="entry name" value="Maf"/>
    <property type="match status" value="1"/>
</dbReference>
<dbReference type="PANTHER" id="PTHR43213">
    <property type="entry name" value="BIFUNCTIONAL DTTP/UTP PYROPHOSPHATASE/METHYLTRANSFERASE PROTEIN-RELATED"/>
    <property type="match status" value="1"/>
</dbReference>
<organism evidence="7 9">
    <name type="scientific">Bacillus canaveralius</name>
    <dbReference type="NCBI Taxonomy" id="1403243"/>
    <lineage>
        <taxon>Bacteria</taxon>
        <taxon>Bacillati</taxon>
        <taxon>Bacillota</taxon>
        <taxon>Bacilli</taxon>
        <taxon>Bacillales</taxon>
        <taxon>Bacillaceae</taxon>
        <taxon>Bacillus</taxon>
    </lineage>
</organism>
<comment type="catalytic activity">
    <reaction evidence="6">
        <text>UTP + H2O = UMP + diphosphate + H(+)</text>
        <dbReference type="Rhea" id="RHEA:29395"/>
        <dbReference type="ChEBI" id="CHEBI:15377"/>
        <dbReference type="ChEBI" id="CHEBI:15378"/>
        <dbReference type="ChEBI" id="CHEBI:33019"/>
        <dbReference type="ChEBI" id="CHEBI:46398"/>
        <dbReference type="ChEBI" id="CHEBI:57865"/>
        <dbReference type="EC" id="3.6.1.9"/>
    </reaction>
</comment>
<dbReference type="Pfam" id="PF02545">
    <property type="entry name" value="Maf"/>
    <property type="match status" value="1"/>
</dbReference>
<feature type="active site" description="Proton acceptor" evidence="6">
    <location>
        <position position="69"/>
    </location>
</feature>
<keyword evidence="5 6" id="KW-0546">Nucleotide metabolism</keyword>
<dbReference type="GO" id="GO:0009117">
    <property type="term" value="P:nucleotide metabolic process"/>
    <property type="evidence" value="ECO:0007669"/>
    <property type="project" value="UniProtKB-KW"/>
</dbReference>
<feature type="site" description="Important for substrate specificity" evidence="6">
    <location>
        <position position="12"/>
    </location>
</feature>
<proteinExistence type="inferred from homology"/>
<gene>
    <name evidence="7" type="ORF">CU635_22630</name>
    <name evidence="8" type="ORF">CVD25_20970</name>
</gene>
<dbReference type="Proteomes" id="UP000234951">
    <property type="component" value="Unassembled WGS sequence"/>
</dbReference>
<sequence length="190" mass="21059">MQRLILASSSPRRKELLENLHLEFEISGSDVDESYDPELSPEEIVTELADRKARFVARKFPSAFILGSDTIVVSGGKVLGKPEDEADAVSMLRQLSGKTHAVFTGVSIIGNEKNVKFYEKTDVTFWELTDDEIKTYINSGEPFDKAGSYGIQGLGSMLVKEISGDFFSVMGLPVSRTVRELRKAGFELPF</sequence>
<dbReference type="PIRSF" id="PIRSF006305">
    <property type="entry name" value="Maf"/>
    <property type="match status" value="1"/>
</dbReference>
<keyword evidence="10" id="KW-1185">Reference proteome</keyword>
<feature type="site" description="Important for substrate specificity" evidence="6">
    <location>
        <position position="70"/>
    </location>
</feature>
<dbReference type="SUPFAM" id="SSF52972">
    <property type="entry name" value="ITPase-like"/>
    <property type="match status" value="1"/>
</dbReference>
<evidence type="ECO:0000256" key="3">
    <source>
        <dbReference type="ARBA" id="ARBA00022490"/>
    </source>
</evidence>
<evidence type="ECO:0000256" key="4">
    <source>
        <dbReference type="ARBA" id="ARBA00022801"/>
    </source>
</evidence>
<keyword evidence="3 6" id="KW-0963">Cytoplasm</keyword>
<evidence type="ECO:0000313" key="10">
    <source>
        <dbReference type="Proteomes" id="UP000235114"/>
    </source>
</evidence>